<dbReference type="EnsemblBacteria" id="AAM02453">
    <property type="protein sequence ID" value="AAM02453"/>
    <property type="gene ID" value="MK1240"/>
</dbReference>
<dbReference type="Pfam" id="PF00037">
    <property type="entry name" value="Fer4"/>
    <property type="match status" value="1"/>
</dbReference>
<dbReference type="InterPro" id="IPR017896">
    <property type="entry name" value="4Fe4S_Fe-S-bd"/>
</dbReference>
<gene>
    <name evidence="2" type="ordered locus">MK1240</name>
</gene>
<dbReference type="InterPro" id="IPR017900">
    <property type="entry name" value="4Fe4S_Fe_S_CS"/>
</dbReference>
<keyword evidence="3" id="KW-1185">Reference proteome</keyword>
<dbReference type="KEGG" id="mka:MK1240"/>
<dbReference type="GO" id="GO:0016491">
    <property type="term" value="F:oxidoreductase activity"/>
    <property type="evidence" value="ECO:0007669"/>
    <property type="project" value="UniProtKB-ARBA"/>
</dbReference>
<dbReference type="Proteomes" id="UP000001826">
    <property type="component" value="Chromosome"/>
</dbReference>
<dbReference type="HOGENOM" id="CLU_067767_0_0_2"/>
<dbReference type="Gene3D" id="3.40.50.300">
    <property type="entry name" value="P-loop containing nucleotide triphosphate hydrolases"/>
    <property type="match status" value="1"/>
</dbReference>
<protein>
    <submittedName>
        <fullName evidence="2">MinD superfamily P-loop ATPase containing an inserted ferredoxin domain</fullName>
    </submittedName>
</protein>
<dbReference type="OrthoDB" id="65817at2157"/>
<accession>Q8TVZ8</accession>
<dbReference type="PROSITE" id="PS51379">
    <property type="entry name" value="4FE4S_FER_2"/>
    <property type="match status" value="2"/>
</dbReference>
<dbReference type="InParanoid" id="Q8TVZ8"/>
<dbReference type="AlphaFoldDB" id="Q8TVZ8"/>
<feature type="domain" description="4Fe-4S ferredoxin-type" evidence="1">
    <location>
        <begin position="56"/>
        <end position="83"/>
    </location>
</feature>
<dbReference type="PROSITE" id="PS00198">
    <property type="entry name" value="4FE4S_FER_1"/>
    <property type="match status" value="1"/>
</dbReference>
<dbReference type="GeneID" id="1477835"/>
<evidence type="ECO:0000313" key="2">
    <source>
        <dbReference type="EMBL" id="AAM02453.1"/>
    </source>
</evidence>
<dbReference type="InterPro" id="IPR027417">
    <property type="entry name" value="P-loop_NTPase"/>
</dbReference>
<evidence type="ECO:0000259" key="1">
    <source>
        <dbReference type="PROSITE" id="PS51379"/>
    </source>
</evidence>
<dbReference type="PANTHER" id="PTHR43063:SF1">
    <property type="entry name" value="4FE-4S CLUSTER CONTAINING PARA FAMILY ATPASE PROTEIN"/>
    <property type="match status" value="1"/>
</dbReference>
<proteinExistence type="predicted"/>
<dbReference type="Pfam" id="PF01656">
    <property type="entry name" value="CbiA"/>
    <property type="match status" value="1"/>
</dbReference>
<name>Q8TVZ8_METKA</name>
<dbReference type="STRING" id="190192.MK1240"/>
<dbReference type="SUPFAM" id="SSF54862">
    <property type="entry name" value="4Fe-4S ferredoxins"/>
    <property type="match status" value="1"/>
</dbReference>
<dbReference type="SUPFAM" id="SSF52540">
    <property type="entry name" value="P-loop containing nucleoside triphosphate hydrolases"/>
    <property type="match status" value="1"/>
</dbReference>
<dbReference type="PANTHER" id="PTHR43063">
    <property type="entry name" value="4FE-4S CLUSTER CONTAINING PARA FAMILY ATPASE PROTEIN"/>
    <property type="match status" value="1"/>
</dbReference>
<dbReference type="InterPro" id="IPR002586">
    <property type="entry name" value="CobQ/CobB/MinD/ParA_Nub-bd_dom"/>
</dbReference>
<dbReference type="PATRIC" id="fig|190192.8.peg.1344"/>
<dbReference type="Gene3D" id="3.30.70.20">
    <property type="match status" value="1"/>
</dbReference>
<reference evidence="2 3" key="1">
    <citation type="journal article" date="2002" name="Proc. Natl. Acad. Sci. U.S.A.">
        <title>The complete genome of hyperthermophile Methanopyrus kandleri AV19 and monophyly of archaeal methanogens.</title>
        <authorList>
            <person name="Slesarev A.I."/>
            <person name="Mezhevaya K.V."/>
            <person name="Makarova K.S."/>
            <person name="Polushin N.N."/>
            <person name="Shcherbinina O.V."/>
            <person name="Shakhova V.V."/>
            <person name="Belova G.I."/>
            <person name="Aravind L."/>
            <person name="Natale D.A."/>
            <person name="Rogozin I.B."/>
            <person name="Tatusov R.L."/>
            <person name="Wolf Y.I."/>
            <person name="Stetter K.O."/>
            <person name="Malykh A.G."/>
            <person name="Koonin E.V."/>
            <person name="Kozyavkin S.A."/>
        </authorList>
    </citation>
    <scope>NUCLEOTIDE SEQUENCE [LARGE SCALE GENOMIC DNA]</scope>
    <source>
        <strain evidence="3">AV19 / DSM 6324 / JCM 9639 / NBRC 100938</strain>
    </source>
</reference>
<evidence type="ECO:0000313" key="3">
    <source>
        <dbReference type="Proteomes" id="UP000001826"/>
    </source>
</evidence>
<dbReference type="EMBL" id="AE009439">
    <property type="protein sequence ID" value="AAM02453.1"/>
    <property type="molecule type" value="Genomic_DNA"/>
</dbReference>
<sequence>MWLAVTGGKGGVGKTTVAVHVHRILGWDALDLDVTTPNLHLYLDCEEVERSDVYIPCPKLEDEDACDLCGTCARVCAPGALVVGRSWDLDPDLCHGCGLCIESCPNGALAYDRVRIGEVRRYRVSETGATLTSGSLDVGDRRSRHLVHALLEGADDERDLILDTPAGAGKDVYDVLKAADAAIAVTQPTPAAYHDLRRLMRVADRAGIEVVILINRSDLSDSWRRRIEEEVRDPVVEAPTVDDPPRSEVFREAVERCLEEVV</sequence>
<feature type="domain" description="4Fe-4S ferredoxin-type" evidence="1">
    <location>
        <begin position="85"/>
        <end position="114"/>
    </location>
</feature>
<dbReference type="RefSeq" id="WP_011019608.1">
    <property type="nucleotide sequence ID" value="NC_003551.1"/>
</dbReference>
<organism evidence="2 3">
    <name type="scientific">Methanopyrus kandleri (strain AV19 / DSM 6324 / JCM 9639 / NBRC 100938)</name>
    <dbReference type="NCBI Taxonomy" id="190192"/>
    <lineage>
        <taxon>Archaea</taxon>
        <taxon>Methanobacteriati</taxon>
        <taxon>Methanobacteriota</taxon>
        <taxon>Methanomada group</taxon>
        <taxon>Methanopyri</taxon>
        <taxon>Methanopyrales</taxon>
        <taxon>Methanopyraceae</taxon>
        <taxon>Methanopyrus</taxon>
    </lineage>
</organism>
<dbReference type="PaxDb" id="190192-MK1240"/>